<dbReference type="PANTHER" id="PTHR10276">
    <property type="entry name" value="CORE-BINDING FACTOR, BETA SUBUNIT"/>
    <property type="match status" value="1"/>
</dbReference>
<evidence type="ECO:0000256" key="3">
    <source>
        <dbReference type="ARBA" id="ARBA00025734"/>
    </source>
</evidence>
<protein>
    <submittedName>
        <fullName evidence="4">Core-binding factor subunit beta isoform X3</fullName>
    </submittedName>
</protein>
<evidence type="ECO:0000313" key="4">
    <source>
        <dbReference type="EMBL" id="CAB3985491.1"/>
    </source>
</evidence>
<evidence type="ECO:0000256" key="2">
    <source>
        <dbReference type="ARBA" id="ARBA00023242"/>
    </source>
</evidence>
<gene>
    <name evidence="4" type="ORF">PACLA_8A081626</name>
</gene>
<dbReference type="InterPro" id="IPR003417">
    <property type="entry name" value="CBF_beta"/>
</dbReference>
<name>A0A7D9DKM4_PARCT</name>
<dbReference type="GO" id="GO:0003713">
    <property type="term" value="F:transcription coactivator activity"/>
    <property type="evidence" value="ECO:0007669"/>
    <property type="project" value="InterPro"/>
</dbReference>
<comment type="similarity">
    <text evidence="3">Belongs to the CBF-beta family.</text>
</comment>
<organism evidence="4 5">
    <name type="scientific">Paramuricea clavata</name>
    <name type="common">Red gorgonian</name>
    <name type="synonym">Violescent sea-whip</name>
    <dbReference type="NCBI Taxonomy" id="317549"/>
    <lineage>
        <taxon>Eukaryota</taxon>
        <taxon>Metazoa</taxon>
        <taxon>Cnidaria</taxon>
        <taxon>Anthozoa</taxon>
        <taxon>Octocorallia</taxon>
        <taxon>Malacalcyonacea</taxon>
        <taxon>Plexauridae</taxon>
        <taxon>Paramuricea</taxon>
    </lineage>
</organism>
<dbReference type="InterPro" id="IPR036552">
    <property type="entry name" value="CBF_bsu_sf"/>
</dbReference>
<dbReference type="OrthoDB" id="10026505at2759"/>
<reference evidence="4" key="1">
    <citation type="submission" date="2020-04" db="EMBL/GenBank/DDBJ databases">
        <authorList>
            <person name="Alioto T."/>
            <person name="Alioto T."/>
            <person name="Gomez Garrido J."/>
        </authorList>
    </citation>
    <scope>NUCLEOTIDE SEQUENCE</scope>
    <source>
        <strain evidence="4">A484AB</strain>
    </source>
</reference>
<keyword evidence="2" id="KW-0539">Nucleus</keyword>
<evidence type="ECO:0000313" key="5">
    <source>
        <dbReference type="Proteomes" id="UP001152795"/>
    </source>
</evidence>
<dbReference type="Pfam" id="PF02312">
    <property type="entry name" value="CBF_beta"/>
    <property type="match status" value="1"/>
</dbReference>
<dbReference type="GO" id="GO:0016513">
    <property type="term" value="C:core-binding factor complex"/>
    <property type="evidence" value="ECO:0007669"/>
    <property type="project" value="TreeGrafter"/>
</dbReference>
<dbReference type="SUPFAM" id="SSF50723">
    <property type="entry name" value="Core binding factor beta, CBF"/>
    <property type="match status" value="1"/>
</dbReference>
<dbReference type="Gene3D" id="2.40.250.10">
    <property type="entry name" value="Core binding factor, beta subunit"/>
    <property type="match status" value="1"/>
</dbReference>
<accession>A0A7D9DKM4</accession>
<dbReference type="EMBL" id="CACRXK020000879">
    <property type="protein sequence ID" value="CAB3985491.1"/>
    <property type="molecule type" value="Genomic_DNA"/>
</dbReference>
<dbReference type="GO" id="GO:0006357">
    <property type="term" value="P:regulation of transcription by RNA polymerase II"/>
    <property type="evidence" value="ECO:0007669"/>
    <property type="project" value="TreeGrafter"/>
</dbReference>
<proteinExistence type="inferred from homology"/>
<evidence type="ECO:0000256" key="1">
    <source>
        <dbReference type="ARBA" id="ARBA00004123"/>
    </source>
</evidence>
<sequence>MPRVVEDQLGKFKTDPLFKQLQAQSEGFLRNGVNLLLSFPKSLESQYSSSEYVDFLREPGKVFLVAPLIFNGVCVKFYGWLDVQRLRGFGSLEFDEESAQIEDDFLRETLRRKHGSLEAASAAKAFEDMCCTSSEAGPRTSCIYDCRRIAQSRYSV</sequence>
<dbReference type="Proteomes" id="UP001152795">
    <property type="component" value="Unassembled WGS sequence"/>
</dbReference>
<dbReference type="PANTHER" id="PTHR10276:SF3">
    <property type="entry name" value="CORE-BINDING FACTOR SUBUNIT BETA"/>
    <property type="match status" value="1"/>
</dbReference>
<keyword evidence="5" id="KW-1185">Reference proteome</keyword>
<dbReference type="AlphaFoldDB" id="A0A7D9DKM4"/>
<dbReference type="GO" id="GO:0043565">
    <property type="term" value="F:sequence-specific DNA binding"/>
    <property type="evidence" value="ECO:0007669"/>
    <property type="project" value="TreeGrafter"/>
</dbReference>
<comment type="caution">
    <text evidence="4">The sequence shown here is derived from an EMBL/GenBank/DDBJ whole genome shotgun (WGS) entry which is preliminary data.</text>
</comment>
<comment type="subcellular location">
    <subcellularLocation>
        <location evidence="1">Nucleus</location>
    </subcellularLocation>
</comment>